<keyword evidence="2" id="KW-1185">Reference proteome</keyword>
<dbReference type="AlphaFoldDB" id="A0A2K8PQ45"/>
<accession>A0A2K8PQ45</accession>
<dbReference type="SUPFAM" id="SSF49482">
    <property type="entry name" value="Aromatic compound dioxygenase"/>
    <property type="match status" value="1"/>
</dbReference>
<keyword evidence="1" id="KW-0560">Oxidoreductase</keyword>
<keyword evidence="1" id="KW-0223">Dioxygenase</keyword>
<dbReference type="GO" id="GO:0016702">
    <property type="term" value="F:oxidoreductase activity, acting on single donors with incorporation of molecular oxygen, incorporation of two atoms of oxygen"/>
    <property type="evidence" value="ECO:0007669"/>
    <property type="project" value="InterPro"/>
</dbReference>
<dbReference type="GO" id="GO:0008199">
    <property type="term" value="F:ferric iron binding"/>
    <property type="evidence" value="ECO:0007669"/>
    <property type="project" value="InterPro"/>
</dbReference>
<sequence>MTPELRPLDTRRRTLLLAVGTTALTGLASACTGGRDGTEAAAGRAAAVRAVTPNPSGPPPNCVLAAETGEGPYYTPKSQIRSDVTEDRQGVPLRLDLQVVRAAEGCAPLAKVAVDIWHADASGLYSQHGAGYLRGTQSTDGDGRVSFRTIVPGWYAHIAPHVHFKVRPGRRTAVSSQLFLPEELLNTVYAVDPYSRRKAPAHPNTRDDRFASKGARLTLDPVRDGSGYRASFVIGIV</sequence>
<name>A0A2K8PQ45_STRLA</name>
<dbReference type="InterPro" id="IPR015889">
    <property type="entry name" value="Intradiol_dOase_core"/>
</dbReference>
<dbReference type="Proteomes" id="UP000231791">
    <property type="component" value="Chromosome"/>
</dbReference>
<organism evidence="1 2">
    <name type="scientific">Streptomyces lavendulae subsp. lavendulae</name>
    <dbReference type="NCBI Taxonomy" id="58340"/>
    <lineage>
        <taxon>Bacteria</taxon>
        <taxon>Bacillati</taxon>
        <taxon>Actinomycetota</taxon>
        <taxon>Actinomycetes</taxon>
        <taxon>Kitasatosporales</taxon>
        <taxon>Streptomycetaceae</taxon>
        <taxon>Streptomyces</taxon>
    </lineage>
</organism>
<gene>
    <name evidence="1" type="ORF">SLAV_35565</name>
</gene>
<dbReference type="Gene3D" id="2.60.130.10">
    <property type="entry name" value="Aromatic compound dioxygenase"/>
    <property type="match status" value="1"/>
</dbReference>
<dbReference type="PANTHER" id="PTHR34315">
    <property type="match status" value="1"/>
</dbReference>
<dbReference type="GeneID" id="49388086"/>
<dbReference type="InterPro" id="IPR000627">
    <property type="entry name" value="Intradiol_dOase_C"/>
</dbReference>
<dbReference type="EMBL" id="CP024985">
    <property type="protein sequence ID" value="ATZ28882.1"/>
    <property type="molecule type" value="Genomic_DNA"/>
</dbReference>
<dbReference type="PANTHER" id="PTHR34315:SF1">
    <property type="entry name" value="INTRADIOL RING-CLEAVAGE DIOXYGENASES DOMAIN-CONTAINING PROTEIN-RELATED"/>
    <property type="match status" value="1"/>
</dbReference>
<reference evidence="1 2" key="1">
    <citation type="submission" date="2017-11" db="EMBL/GenBank/DDBJ databases">
        <title>Complete genome sequence of Streptomyces lavendulae subsp. lavendulae CCM 3239 (formerly 'Streptomyces aureofaciens CCM 3239'), the producer of the angucycline-type antibiotic auricin.</title>
        <authorList>
            <person name="Busche T."/>
            <person name="Novakova R."/>
            <person name="Al'Dilaimi A."/>
            <person name="Homerova D."/>
            <person name="Feckova L."/>
            <person name="Rezuchova B."/>
            <person name="Mingyar E."/>
            <person name="Csolleiova D."/>
            <person name="Bekeova C."/>
            <person name="Winkler A."/>
            <person name="Sevcikova B."/>
            <person name="Kalinowski J."/>
            <person name="Kormanec J."/>
            <person name="Ruckert C."/>
        </authorList>
    </citation>
    <scope>NUCLEOTIDE SEQUENCE [LARGE SCALE GENOMIC DNA]</scope>
    <source>
        <strain evidence="1 2">CCM 3239</strain>
    </source>
</reference>
<proteinExistence type="predicted"/>
<dbReference type="KEGG" id="slx:SLAV_35565"/>
<dbReference type="RefSeq" id="WP_051840985.1">
    <property type="nucleotide sequence ID" value="NZ_CP024985.1"/>
</dbReference>
<evidence type="ECO:0000313" key="2">
    <source>
        <dbReference type="Proteomes" id="UP000231791"/>
    </source>
</evidence>
<protein>
    <submittedName>
        <fullName evidence="1">Dioxygenase</fullName>
    </submittedName>
</protein>
<dbReference type="PROSITE" id="PS51257">
    <property type="entry name" value="PROKAR_LIPOPROTEIN"/>
    <property type="match status" value="1"/>
</dbReference>
<evidence type="ECO:0000313" key="1">
    <source>
        <dbReference type="EMBL" id="ATZ28882.1"/>
    </source>
</evidence>
<dbReference type="Pfam" id="PF00775">
    <property type="entry name" value="Dioxygenase_C"/>
    <property type="match status" value="1"/>
</dbReference>